<dbReference type="InParanoid" id="A0LHJ7"/>
<dbReference type="OrthoDB" id="9761969at2"/>
<dbReference type="STRING" id="335543.Sfum_1206"/>
<proteinExistence type="inferred from homology"/>
<evidence type="ECO:0000256" key="1">
    <source>
        <dbReference type="ARBA" id="ARBA00022801"/>
    </source>
</evidence>
<evidence type="ECO:0000313" key="5">
    <source>
        <dbReference type="Proteomes" id="UP000001784"/>
    </source>
</evidence>
<evidence type="ECO:0000313" key="4">
    <source>
        <dbReference type="EMBL" id="ABK16899.1"/>
    </source>
</evidence>
<dbReference type="PANTHER" id="PTHR43736">
    <property type="entry name" value="ADP-RIBOSE PYROPHOSPHATASE"/>
    <property type="match status" value="1"/>
</dbReference>
<accession>A0LHJ7</accession>
<dbReference type="SUPFAM" id="SSF55811">
    <property type="entry name" value="Nudix"/>
    <property type="match status" value="1"/>
</dbReference>
<organism evidence="4 5">
    <name type="scientific">Syntrophobacter fumaroxidans (strain DSM 10017 / MPOB)</name>
    <dbReference type="NCBI Taxonomy" id="335543"/>
    <lineage>
        <taxon>Bacteria</taxon>
        <taxon>Pseudomonadati</taxon>
        <taxon>Thermodesulfobacteriota</taxon>
        <taxon>Syntrophobacteria</taxon>
        <taxon>Syntrophobacterales</taxon>
        <taxon>Syntrophobacteraceae</taxon>
        <taxon>Syntrophobacter</taxon>
    </lineage>
</organism>
<dbReference type="eggNOG" id="COG1051">
    <property type="taxonomic scope" value="Bacteria"/>
</dbReference>
<dbReference type="AlphaFoldDB" id="A0LHJ7"/>
<evidence type="ECO:0000259" key="3">
    <source>
        <dbReference type="PROSITE" id="PS51462"/>
    </source>
</evidence>
<dbReference type="InterPro" id="IPR015797">
    <property type="entry name" value="NUDIX_hydrolase-like_dom_sf"/>
</dbReference>
<dbReference type="InterPro" id="IPR020476">
    <property type="entry name" value="Nudix_hydrolase"/>
</dbReference>
<dbReference type="InterPro" id="IPR020084">
    <property type="entry name" value="NUDIX_hydrolase_CS"/>
</dbReference>
<dbReference type="EMBL" id="CP000478">
    <property type="protein sequence ID" value="ABK16899.1"/>
    <property type="molecule type" value="Genomic_DNA"/>
</dbReference>
<dbReference type="Proteomes" id="UP000001784">
    <property type="component" value="Chromosome"/>
</dbReference>
<dbReference type="KEGG" id="sfu:Sfum_1206"/>
<reference evidence="4 5" key="1">
    <citation type="submission" date="2006-10" db="EMBL/GenBank/DDBJ databases">
        <title>Complete sequence of Syntrophobacter fumaroxidans MPOB.</title>
        <authorList>
            <consortium name="US DOE Joint Genome Institute"/>
            <person name="Copeland A."/>
            <person name="Lucas S."/>
            <person name="Lapidus A."/>
            <person name="Barry K."/>
            <person name="Detter J.C."/>
            <person name="Glavina del Rio T."/>
            <person name="Hammon N."/>
            <person name="Israni S."/>
            <person name="Pitluck S."/>
            <person name="Goltsman E.G."/>
            <person name="Martinez M."/>
            <person name="Schmutz J."/>
            <person name="Larimer F."/>
            <person name="Land M."/>
            <person name="Hauser L."/>
            <person name="Kyrpides N."/>
            <person name="Kim E."/>
            <person name="Boone D.R."/>
            <person name="Brockman F."/>
            <person name="Culley D."/>
            <person name="Ferry J."/>
            <person name="Gunsalus R."/>
            <person name="McInerney M.J."/>
            <person name="Morrison M."/>
            <person name="Plugge C."/>
            <person name="Rohlin L."/>
            <person name="Scholten J."/>
            <person name="Sieber J."/>
            <person name="Stams A.J.M."/>
            <person name="Worm P."/>
            <person name="Henstra A.M."/>
            <person name="Richardson P."/>
        </authorList>
    </citation>
    <scope>NUCLEOTIDE SEQUENCE [LARGE SCALE GENOMIC DNA]</scope>
    <source>
        <strain evidence="5">DSM 10017 / MPOB</strain>
    </source>
</reference>
<dbReference type="PANTHER" id="PTHR43736:SF1">
    <property type="entry name" value="DIHYDRONEOPTERIN TRIPHOSPHATE DIPHOSPHATASE"/>
    <property type="match status" value="1"/>
</dbReference>
<sequence length="154" mass="16758">MTSSDTVYCPACGTAVRTYRNPLLTVDVIIDLGRRGIVLIERKNPPFGWALPGGFVDYGESLETAVRREALEETGLRLKHLRQFRAYSEPARDPRHHTVSVVFTAAGVGEPRAADDARSLAVFAAGSLPAVLAFDHGRILGDYFASIVKTGRVC</sequence>
<dbReference type="Pfam" id="PF00293">
    <property type="entry name" value="NUDIX"/>
    <property type="match status" value="1"/>
</dbReference>
<dbReference type="InterPro" id="IPR000086">
    <property type="entry name" value="NUDIX_hydrolase_dom"/>
</dbReference>
<comment type="similarity">
    <text evidence="2">Belongs to the Nudix hydrolase family.</text>
</comment>
<gene>
    <name evidence="4" type="ordered locus">Sfum_1206</name>
</gene>
<dbReference type="Gene3D" id="3.90.79.10">
    <property type="entry name" value="Nucleoside Triphosphate Pyrophosphohydrolase"/>
    <property type="match status" value="1"/>
</dbReference>
<dbReference type="PROSITE" id="PS51462">
    <property type="entry name" value="NUDIX"/>
    <property type="match status" value="1"/>
</dbReference>
<keyword evidence="1 2" id="KW-0378">Hydrolase</keyword>
<dbReference type="HOGENOM" id="CLU_037162_20_3_7"/>
<dbReference type="PRINTS" id="PR00502">
    <property type="entry name" value="NUDIXFAMILY"/>
</dbReference>
<feature type="domain" description="Nudix hydrolase" evidence="3">
    <location>
        <begin position="19"/>
        <end position="146"/>
    </location>
</feature>
<name>A0LHJ7_SYNFM</name>
<dbReference type="GO" id="GO:0016787">
    <property type="term" value="F:hydrolase activity"/>
    <property type="evidence" value="ECO:0007669"/>
    <property type="project" value="UniProtKB-KW"/>
</dbReference>
<dbReference type="CDD" id="cd18873">
    <property type="entry name" value="NUDIX_NadM_like"/>
    <property type="match status" value="1"/>
</dbReference>
<keyword evidence="5" id="KW-1185">Reference proteome</keyword>
<protein>
    <submittedName>
        <fullName evidence="4">NUDIX hydrolase</fullName>
    </submittedName>
</protein>
<dbReference type="RefSeq" id="WP_011698070.1">
    <property type="nucleotide sequence ID" value="NC_008554.1"/>
</dbReference>
<dbReference type="PROSITE" id="PS00893">
    <property type="entry name" value="NUDIX_BOX"/>
    <property type="match status" value="1"/>
</dbReference>
<evidence type="ECO:0000256" key="2">
    <source>
        <dbReference type="RuleBase" id="RU003476"/>
    </source>
</evidence>